<dbReference type="Pfam" id="PF00168">
    <property type="entry name" value="C2"/>
    <property type="match status" value="1"/>
</dbReference>
<name>A0AA38LFU4_TAXCH</name>
<dbReference type="Proteomes" id="UP000824469">
    <property type="component" value="Unassembled WGS sequence"/>
</dbReference>
<comment type="caution">
    <text evidence="2">The sequence shown here is derived from an EMBL/GenBank/DDBJ whole genome shotgun (WGS) entry which is preliminary data.</text>
</comment>
<evidence type="ECO:0000313" key="3">
    <source>
        <dbReference type="Proteomes" id="UP000824469"/>
    </source>
</evidence>
<dbReference type="InterPro" id="IPR044518">
    <property type="entry name" value="ARF_GAP_AGD11/12/13"/>
</dbReference>
<dbReference type="EMBL" id="JAHRHJ020000004">
    <property type="protein sequence ID" value="KAH9319597.1"/>
    <property type="molecule type" value="Genomic_DNA"/>
</dbReference>
<feature type="non-terminal residue" evidence="2">
    <location>
        <position position="69"/>
    </location>
</feature>
<dbReference type="AlphaFoldDB" id="A0AA38LFU4"/>
<dbReference type="GO" id="GO:0005543">
    <property type="term" value="F:phospholipid binding"/>
    <property type="evidence" value="ECO:0007669"/>
    <property type="project" value="InterPro"/>
</dbReference>
<keyword evidence="3" id="KW-1185">Reference proteome</keyword>
<proteinExistence type="predicted"/>
<dbReference type="PANTHER" id="PTHR46220">
    <property type="entry name" value="ADP-RIBOSYLATION FACTOR GTPASE-ACTIVATING PROTEIN AGD12"/>
    <property type="match status" value="1"/>
</dbReference>
<evidence type="ECO:0000313" key="2">
    <source>
        <dbReference type="EMBL" id="KAH9319597.1"/>
    </source>
</evidence>
<gene>
    <name evidence="2" type="ORF">KI387_021366</name>
</gene>
<dbReference type="GO" id="GO:0005096">
    <property type="term" value="F:GTPase activator activity"/>
    <property type="evidence" value="ECO:0007669"/>
    <property type="project" value="InterPro"/>
</dbReference>
<sequence length="69" mass="7744">MEDMVGLLKVRVAKGKNLAIRDLKSSDPYVVVSLGNQMVRTRVVRKNLNPVWDEELTLSVPKSTPPLKL</sequence>
<dbReference type="PROSITE" id="PS50004">
    <property type="entry name" value="C2"/>
    <property type="match status" value="1"/>
</dbReference>
<accession>A0AA38LFU4</accession>
<protein>
    <recommendedName>
        <fullName evidence="1">C2 domain-containing protein</fullName>
    </recommendedName>
</protein>
<organism evidence="2 3">
    <name type="scientific">Taxus chinensis</name>
    <name type="common">Chinese yew</name>
    <name type="synonym">Taxus wallichiana var. chinensis</name>
    <dbReference type="NCBI Taxonomy" id="29808"/>
    <lineage>
        <taxon>Eukaryota</taxon>
        <taxon>Viridiplantae</taxon>
        <taxon>Streptophyta</taxon>
        <taxon>Embryophyta</taxon>
        <taxon>Tracheophyta</taxon>
        <taxon>Spermatophyta</taxon>
        <taxon>Pinopsida</taxon>
        <taxon>Pinidae</taxon>
        <taxon>Conifers II</taxon>
        <taxon>Cupressales</taxon>
        <taxon>Taxaceae</taxon>
        <taxon>Taxus</taxon>
    </lineage>
</organism>
<dbReference type="OMA" id="PIMSGNG"/>
<dbReference type="PANTHER" id="PTHR46220:SF1">
    <property type="entry name" value="ADP-RIBOSYLATION FACTOR GTPASE-ACTIVATING PROTEIN AGD12"/>
    <property type="match status" value="1"/>
</dbReference>
<reference evidence="2 3" key="1">
    <citation type="journal article" date="2021" name="Nat. Plants">
        <title>The Taxus genome provides insights into paclitaxel biosynthesis.</title>
        <authorList>
            <person name="Xiong X."/>
            <person name="Gou J."/>
            <person name="Liao Q."/>
            <person name="Li Y."/>
            <person name="Zhou Q."/>
            <person name="Bi G."/>
            <person name="Li C."/>
            <person name="Du R."/>
            <person name="Wang X."/>
            <person name="Sun T."/>
            <person name="Guo L."/>
            <person name="Liang H."/>
            <person name="Lu P."/>
            <person name="Wu Y."/>
            <person name="Zhang Z."/>
            <person name="Ro D.K."/>
            <person name="Shang Y."/>
            <person name="Huang S."/>
            <person name="Yan J."/>
        </authorList>
    </citation>
    <scope>NUCLEOTIDE SEQUENCE [LARGE SCALE GENOMIC DNA]</scope>
    <source>
        <strain evidence="2">Ta-2019</strain>
    </source>
</reference>
<dbReference type="Gene3D" id="2.60.40.150">
    <property type="entry name" value="C2 domain"/>
    <property type="match status" value="1"/>
</dbReference>
<dbReference type="SUPFAM" id="SSF49562">
    <property type="entry name" value="C2 domain (Calcium/lipid-binding domain, CaLB)"/>
    <property type="match status" value="1"/>
</dbReference>
<dbReference type="InterPro" id="IPR035892">
    <property type="entry name" value="C2_domain_sf"/>
</dbReference>
<feature type="domain" description="C2" evidence="1">
    <location>
        <begin position="1"/>
        <end position="69"/>
    </location>
</feature>
<dbReference type="InterPro" id="IPR000008">
    <property type="entry name" value="C2_dom"/>
</dbReference>
<evidence type="ECO:0000259" key="1">
    <source>
        <dbReference type="PROSITE" id="PS50004"/>
    </source>
</evidence>